<evidence type="ECO:0000259" key="1">
    <source>
        <dbReference type="Pfam" id="PF03372"/>
    </source>
</evidence>
<dbReference type="InterPro" id="IPR005135">
    <property type="entry name" value="Endo/exonuclease/phosphatase"/>
</dbReference>
<proteinExistence type="predicted"/>
<name>A0ABQ3IDV9_9BACT</name>
<dbReference type="PANTHER" id="PTHR14859:SF15">
    <property type="entry name" value="ENDONUCLEASE_EXONUCLEASE_PHOSPHATASE DOMAIN-CONTAINING PROTEIN"/>
    <property type="match status" value="1"/>
</dbReference>
<dbReference type="PANTHER" id="PTHR14859">
    <property type="entry name" value="CALCOFLUOR WHITE HYPERSENSITIVE PROTEIN PRECURSOR"/>
    <property type="match status" value="1"/>
</dbReference>
<dbReference type="InterPro" id="IPR051916">
    <property type="entry name" value="GPI-anchor_lipid_remodeler"/>
</dbReference>
<dbReference type="Proteomes" id="UP000658258">
    <property type="component" value="Unassembled WGS sequence"/>
</dbReference>
<protein>
    <submittedName>
        <fullName evidence="2">Metallophosphoesterase</fullName>
    </submittedName>
</protein>
<keyword evidence="3" id="KW-1185">Reference proteome</keyword>
<evidence type="ECO:0000313" key="2">
    <source>
        <dbReference type="EMBL" id="GHE73006.1"/>
    </source>
</evidence>
<feature type="domain" description="Endonuclease/exonuclease/phosphatase" evidence="1">
    <location>
        <begin position="1"/>
        <end position="224"/>
    </location>
</feature>
<accession>A0ABQ3IDV9</accession>
<dbReference type="Pfam" id="PF03372">
    <property type="entry name" value="Exo_endo_phos"/>
    <property type="match status" value="1"/>
</dbReference>
<evidence type="ECO:0000313" key="3">
    <source>
        <dbReference type="Proteomes" id="UP000658258"/>
    </source>
</evidence>
<sequence>MSYNIKHGVGNDQQLDLSRALEVIKAQSPDLVALQEIDHFAERSDSVDQTHFLASELHMTGTFGQFMTFQGGGYGMSTLSAKPVSLTKILPLPDGVYEPRISIVQEIEVAQGTSILFANVHLDWIAGLEGQETRLAQAATLIEYLNQFDLPTIITGDFNCEPDSPTMRLFYEAGFVFVPKGPDNLSFQGNTKVEIDHVVYRNTPKSQLQVTFIDLLDEPLVSDHRPLVATVQLTH</sequence>
<dbReference type="SUPFAM" id="SSF56219">
    <property type="entry name" value="DNase I-like"/>
    <property type="match status" value="1"/>
</dbReference>
<reference evidence="3" key="1">
    <citation type="journal article" date="2019" name="Int. J. Syst. Evol. Microbiol.">
        <title>The Global Catalogue of Microorganisms (GCM) 10K type strain sequencing project: providing services to taxonomists for standard genome sequencing and annotation.</title>
        <authorList>
            <consortium name="The Broad Institute Genomics Platform"/>
            <consortium name="The Broad Institute Genome Sequencing Center for Infectious Disease"/>
            <person name="Wu L."/>
            <person name="Ma J."/>
        </authorList>
    </citation>
    <scope>NUCLEOTIDE SEQUENCE [LARGE SCALE GENOMIC DNA]</scope>
    <source>
        <strain evidence="3">CGMCC 1.15111</strain>
    </source>
</reference>
<dbReference type="EMBL" id="BNAG01000004">
    <property type="protein sequence ID" value="GHE73006.1"/>
    <property type="molecule type" value="Genomic_DNA"/>
</dbReference>
<dbReference type="Gene3D" id="3.60.10.10">
    <property type="entry name" value="Endonuclease/exonuclease/phosphatase"/>
    <property type="match status" value="1"/>
</dbReference>
<organism evidence="2 3">
    <name type="scientific">Roseivirga thermotolerans</name>
    <dbReference type="NCBI Taxonomy" id="1758176"/>
    <lineage>
        <taxon>Bacteria</taxon>
        <taxon>Pseudomonadati</taxon>
        <taxon>Bacteroidota</taxon>
        <taxon>Cytophagia</taxon>
        <taxon>Cytophagales</taxon>
        <taxon>Roseivirgaceae</taxon>
        <taxon>Roseivirga</taxon>
    </lineage>
</organism>
<gene>
    <name evidence="2" type="ORF">GCM10011340_31850</name>
</gene>
<dbReference type="RefSeq" id="WP_189631280.1">
    <property type="nucleotide sequence ID" value="NZ_BNAG01000004.1"/>
</dbReference>
<comment type="caution">
    <text evidence="2">The sequence shown here is derived from an EMBL/GenBank/DDBJ whole genome shotgun (WGS) entry which is preliminary data.</text>
</comment>
<dbReference type="InterPro" id="IPR036691">
    <property type="entry name" value="Endo/exonu/phosph_ase_sf"/>
</dbReference>